<gene>
    <name evidence="3" type="ORF">IDJ77_22145</name>
</gene>
<feature type="transmembrane region" description="Helical" evidence="1">
    <location>
        <begin position="7"/>
        <end position="23"/>
    </location>
</feature>
<dbReference type="RefSeq" id="WP_191191175.1">
    <property type="nucleotide sequence ID" value="NZ_JACWMY010000013.1"/>
</dbReference>
<keyword evidence="1" id="KW-0472">Membrane</keyword>
<feature type="domain" description="Haem-binding" evidence="2">
    <location>
        <begin position="13"/>
        <end position="148"/>
    </location>
</feature>
<dbReference type="Proteomes" id="UP000606600">
    <property type="component" value="Unassembled WGS sequence"/>
</dbReference>
<comment type="caution">
    <text evidence="3">The sequence shown here is derived from an EMBL/GenBank/DDBJ whole genome shotgun (WGS) entry which is preliminary data.</text>
</comment>
<reference evidence="3 4" key="1">
    <citation type="submission" date="2020-09" db="EMBL/GenBank/DDBJ databases">
        <title>Novel species of Mucilaginibacter isolated from a glacier on the Tibetan Plateau.</title>
        <authorList>
            <person name="Liu Q."/>
            <person name="Xin Y.-H."/>
        </authorList>
    </citation>
    <scope>NUCLEOTIDE SEQUENCE [LARGE SCALE GENOMIC DNA]</scope>
    <source>
        <strain evidence="3 4">ZT4R22</strain>
    </source>
</reference>
<keyword evidence="4" id="KW-1185">Reference proteome</keyword>
<accession>A0ABR7WY65</accession>
<dbReference type="SMART" id="SM01235">
    <property type="entry name" value="Haem_bd"/>
    <property type="match status" value="1"/>
</dbReference>
<sequence length="155" mass="17747">MKRAIKISLTVIGILFIIIQLMPRDHNESGDMPANDISKVYAISLNVGAILKRSCYDCHSNNTNYPFYARIQPMRYMMDRHVRQGKEELNFSEFGAYSSRKQRSKLRAIGESLDEGSMPLSSYTLIHRNAILSNEDKATLMNWVKLTSDSLLLKK</sequence>
<keyword evidence="1" id="KW-0812">Transmembrane</keyword>
<name>A0ABR7WY65_9SPHI</name>
<evidence type="ECO:0000259" key="2">
    <source>
        <dbReference type="SMART" id="SM01235"/>
    </source>
</evidence>
<proteinExistence type="predicted"/>
<dbReference type="Pfam" id="PF14376">
    <property type="entry name" value="Haem_bd"/>
    <property type="match status" value="1"/>
</dbReference>
<evidence type="ECO:0000256" key="1">
    <source>
        <dbReference type="SAM" id="Phobius"/>
    </source>
</evidence>
<evidence type="ECO:0000313" key="3">
    <source>
        <dbReference type="EMBL" id="MBD1366532.1"/>
    </source>
</evidence>
<keyword evidence="1" id="KW-1133">Transmembrane helix</keyword>
<dbReference type="InterPro" id="IPR025992">
    <property type="entry name" value="Haem-bd"/>
</dbReference>
<protein>
    <submittedName>
        <fullName evidence="3">Heme-binding domain-containing protein</fullName>
    </submittedName>
</protein>
<organism evidence="3 4">
    <name type="scientific">Mucilaginibacter pankratovii</name>
    <dbReference type="NCBI Taxonomy" id="2772110"/>
    <lineage>
        <taxon>Bacteria</taxon>
        <taxon>Pseudomonadati</taxon>
        <taxon>Bacteroidota</taxon>
        <taxon>Sphingobacteriia</taxon>
        <taxon>Sphingobacteriales</taxon>
        <taxon>Sphingobacteriaceae</taxon>
        <taxon>Mucilaginibacter</taxon>
    </lineage>
</organism>
<dbReference type="EMBL" id="JACWMY010000013">
    <property type="protein sequence ID" value="MBD1366532.1"/>
    <property type="molecule type" value="Genomic_DNA"/>
</dbReference>
<evidence type="ECO:0000313" key="4">
    <source>
        <dbReference type="Proteomes" id="UP000606600"/>
    </source>
</evidence>